<protein>
    <submittedName>
        <fullName evidence="3">Uncharacterized protein</fullName>
    </submittedName>
</protein>
<accession>A0A7J6ML61</accession>
<evidence type="ECO:0000256" key="1">
    <source>
        <dbReference type="SAM" id="MobiDB-lite"/>
    </source>
</evidence>
<feature type="chain" id="PRO_5029628337" evidence="2">
    <location>
        <begin position="19"/>
        <end position="549"/>
    </location>
</feature>
<evidence type="ECO:0000313" key="4">
    <source>
        <dbReference type="Proteomes" id="UP000591131"/>
    </source>
</evidence>
<dbReference type="Pfam" id="PF20525">
    <property type="entry name" value="DUF6740"/>
    <property type="match status" value="1"/>
</dbReference>
<evidence type="ECO:0000256" key="2">
    <source>
        <dbReference type="SAM" id="SignalP"/>
    </source>
</evidence>
<feature type="signal peptide" evidence="2">
    <location>
        <begin position="1"/>
        <end position="18"/>
    </location>
</feature>
<comment type="caution">
    <text evidence="3">The sequence shown here is derived from an EMBL/GenBank/DDBJ whole genome shotgun (WGS) entry which is preliminary data.</text>
</comment>
<sequence length="549" mass="60753">MVVVVIPILSLLLSSTIAYATLTSSSARMLLTTTRFCNNDLMGMDDGYITTREDVIIANDGQVTVKALPNHPYQYFMDIQTPNHLRVKQLFMNEAFVLKDDYIDDDTVGVDTSSIGIVDGIGDKYNKVNKWVKKGVEGVDPSSGMNYTALYMTGIAPDTWTLYEADDTPLVMVVSNSFKNDRVFQLSTFTHFTKLQNGITVDEAESTMDSIYHVKQQQHRKLQPNDDSSSITPPPTVDVDMISSDYLPEASRAYFQTVDSNDIDWMTMPYHDNSNLRRQSSSSSSTFEGIDYFTIPKGSAADIYFHANTRTSSSLVAAVVDSTNKQPQFQWEYPTTCMGNINDKYCLHADANATTEYMSVDGGVIFRDPKIPSYQSHLDIGVVMSGQKDPIVIDLHAQADGCADVFQYGASDDDDVKIIINLCMSGNFEGDSLIKSDNRTFEADIDAKATFSFAIPHFTTITTPISSTIACTAGPNYDIGVLGNLGTGVDLKFTGGGIMLDLKGSTVDNLPKKWQFNSGVTVDGWVSVLAYKHKWSHRWVMWQTGPENM</sequence>
<dbReference type="Proteomes" id="UP000591131">
    <property type="component" value="Unassembled WGS sequence"/>
</dbReference>
<proteinExistence type="predicted"/>
<dbReference type="EMBL" id="JAAPAO010000112">
    <property type="protein sequence ID" value="KAF4672339.1"/>
    <property type="molecule type" value="Genomic_DNA"/>
</dbReference>
<feature type="region of interest" description="Disordered" evidence="1">
    <location>
        <begin position="214"/>
        <end position="234"/>
    </location>
</feature>
<gene>
    <name evidence="3" type="ORF">FOL47_000647</name>
</gene>
<evidence type="ECO:0000313" key="3">
    <source>
        <dbReference type="EMBL" id="KAF4672339.1"/>
    </source>
</evidence>
<reference evidence="3 4" key="1">
    <citation type="submission" date="2020-04" db="EMBL/GenBank/DDBJ databases">
        <title>Perkinsus chesapeaki whole genome sequence.</title>
        <authorList>
            <person name="Bogema D.R."/>
        </authorList>
    </citation>
    <scope>NUCLEOTIDE SEQUENCE [LARGE SCALE GENOMIC DNA]</scope>
    <source>
        <strain evidence="3">ATCC PRA-425</strain>
    </source>
</reference>
<dbReference type="AlphaFoldDB" id="A0A7J6ML61"/>
<organism evidence="3 4">
    <name type="scientific">Perkinsus chesapeaki</name>
    <name type="common">Clam parasite</name>
    <name type="synonym">Perkinsus andrewsi</name>
    <dbReference type="NCBI Taxonomy" id="330153"/>
    <lineage>
        <taxon>Eukaryota</taxon>
        <taxon>Sar</taxon>
        <taxon>Alveolata</taxon>
        <taxon>Perkinsozoa</taxon>
        <taxon>Perkinsea</taxon>
        <taxon>Perkinsida</taxon>
        <taxon>Perkinsidae</taxon>
        <taxon>Perkinsus</taxon>
    </lineage>
</organism>
<dbReference type="InterPro" id="IPR046628">
    <property type="entry name" value="DUF6740"/>
</dbReference>
<name>A0A7J6ML61_PERCH</name>
<keyword evidence="2" id="KW-0732">Signal</keyword>
<keyword evidence="4" id="KW-1185">Reference proteome</keyword>